<proteinExistence type="predicted"/>
<keyword evidence="3" id="KW-1185">Reference proteome</keyword>
<name>A0A9P3GQA9_9APHY</name>
<gene>
    <name evidence="2" type="ORF">PsYK624_151480</name>
</gene>
<feature type="chain" id="PRO_5040423520" evidence="1">
    <location>
        <begin position="25"/>
        <end position="77"/>
    </location>
</feature>
<dbReference type="Proteomes" id="UP000703269">
    <property type="component" value="Unassembled WGS sequence"/>
</dbReference>
<dbReference type="EMBL" id="BPQB01000096">
    <property type="protein sequence ID" value="GJE98911.1"/>
    <property type="molecule type" value="Genomic_DNA"/>
</dbReference>
<sequence>MKLAPIFLVSALLLATAAVPAAHADDCDGNQGQCWRNKMRCTWRSSVDRCVQICRSLLCSCPRCGVVEGFEAKTKGR</sequence>
<evidence type="ECO:0000313" key="3">
    <source>
        <dbReference type="Proteomes" id="UP000703269"/>
    </source>
</evidence>
<organism evidence="2 3">
    <name type="scientific">Phanerochaete sordida</name>
    <dbReference type="NCBI Taxonomy" id="48140"/>
    <lineage>
        <taxon>Eukaryota</taxon>
        <taxon>Fungi</taxon>
        <taxon>Dikarya</taxon>
        <taxon>Basidiomycota</taxon>
        <taxon>Agaricomycotina</taxon>
        <taxon>Agaricomycetes</taxon>
        <taxon>Polyporales</taxon>
        <taxon>Phanerochaetaceae</taxon>
        <taxon>Phanerochaete</taxon>
    </lineage>
</organism>
<evidence type="ECO:0000313" key="2">
    <source>
        <dbReference type="EMBL" id="GJE98911.1"/>
    </source>
</evidence>
<keyword evidence="1" id="KW-0732">Signal</keyword>
<accession>A0A9P3GQA9</accession>
<reference evidence="2 3" key="1">
    <citation type="submission" date="2021-08" db="EMBL/GenBank/DDBJ databases">
        <title>Draft Genome Sequence of Phanerochaete sordida strain YK-624.</title>
        <authorList>
            <person name="Mori T."/>
            <person name="Dohra H."/>
            <person name="Suzuki T."/>
            <person name="Kawagishi H."/>
            <person name="Hirai H."/>
        </authorList>
    </citation>
    <scope>NUCLEOTIDE SEQUENCE [LARGE SCALE GENOMIC DNA]</scope>
    <source>
        <strain evidence="2 3">YK-624</strain>
    </source>
</reference>
<comment type="caution">
    <text evidence="2">The sequence shown here is derived from an EMBL/GenBank/DDBJ whole genome shotgun (WGS) entry which is preliminary data.</text>
</comment>
<evidence type="ECO:0000256" key="1">
    <source>
        <dbReference type="SAM" id="SignalP"/>
    </source>
</evidence>
<protein>
    <submittedName>
        <fullName evidence="2">Uncharacterized protein</fullName>
    </submittedName>
</protein>
<dbReference type="AlphaFoldDB" id="A0A9P3GQA9"/>
<feature type="signal peptide" evidence="1">
    <location>
        <begin position="1"/>
        <end position="24"/>
    </location>
</feature>